<dbReference type="OrthoDB" id="9953186at2"/>
<evidence type="ECO:0000313" key="1">
    <source>
        <dbReference type="EMBL" id="AKC95503.1"/>
    </source>
</evidence>
<dbReference type="KEGG" id="sns:VC03_03035"/>
<name>A0A0E3UUQ6_9FUSO</name>
<gene>
    <name evidence="1" type="ORF">VC03_03035</name>
</gene>
<dbReference type="HOGENOM" id="CLU_868500_0_0_0"/>
<sequence>MELNLLNQYLLVSTFEKLRHCKNFENFDVQVKKAYLNQKIKDVSLGFYSYSDAFIAVINEANDEKKRELIEKILATTDEYILKDMKTHPSIAEYIMIFFNYLYFDLYFGTEKLTNPKKIKSFIRNEKTQEFKDFKTNIIRSLGEDSDVSIKINKIYDIVTNLNYKDIIEFKNQVDEISHKINCLFGLLMDLDAIPFLFIFKCVYLPYKALIYRTTGDKESKESQDFNFLSQKTKLSLTTYSNLYNTLKNIKIKETDFSYLHLNYKTTIDNIADLSLLMCDVVINASDAKLTNEEKQVIYLFYKDVELLIWEYIALIEYLI</sequence>
<dbReference type="Proteomes" id="UP000033103">
    <property type="component" value="Chromosome"/>
</dbReference>
<dbReference type="EMBL" id="CP011280">
    <property type="protein sequence ID" value="AKC95503.1"/>
    <property type="molecule type" value="Genomic_DNA"/>
</dbReference>
<accession>A0A0E3UUQ6</accession>
<reference evidence="1 2" key="1">
    <citation type="journal article" date="2012" name="BMC Genomics">
        <title>Genomic sequence analysis and characterization of Sneathia amnii sp. nov.</title>
        <authorList>
            <consortium name="Vaginal Microbiome Consortium (additional members)"/>
            <person name="Harwich M.D.Jr."/>
            <person name="Serrano M.G."/>
            <person name="Fettweis J.M."/>
            <person name="Alves J.M."/>
            <person name="Reimers M.A."/>
            <person name="Buck G.A."/>
            <person name="Jefferson K.K."/>
        </authorList>
    </citation>
    <scope>NUCLEOTIDE SEQUENCE [LARGE SCALE GENOMIC DNA]</scope>
    <source>
        <strain evidence="1 2">SN35</strain>
    </source>
</reference>
<protein>
    <submittedName>
        <fullName evidence="1">Uncharacterized protein</fullName>
    </submittedName>
</protein>
<proteinExistence type="predicted"/>
<dbReference type="RefSeq" id="WP_046328609.1">
    <property type="nucleotide sequence ID" value="NZ_CP011280.1"/>
</dbReference>
<organism evidence="1 2">
    <name type="scientific">Sneathia vaginalis</name>
    <dbReference type="NCBI Taxonomy" id="187101"/>
    <lineage>
        <taxon>Bacteria</taxon>
        <taxon>Fusobacteriati</taxon>
        <taxon>Fusobacteriota</taxon>
        <taxon>Fusobacteriia</taxon>
        <taxon>Fusobacteriales</taxon>
        <taxon>Leptotrichiaceae</taxon>
        <taxon>Sneathia</taxon>
    </lineage>
</organism>
<dbReference type="PATRIC" id="fig|1069640.6.peg.593"/>
<evidence type="ECO:0000313" key="2">
    <source>
        <dbReference type="Proteomes" id="UP000033103"/>
    </source>
</evidence>
<keyword evidence="2" id="KW-1185">Reference proteome</keyword>
<dbReference type="AlphaFoldDB" id="A0A0E3UUQ6"/>